<dbReference type="GO" id="GO:0016787">
    <property type="term" value="F:hydrolase activity"/>
    <property type="evidence" value="ECO:0007669"/>
    <property type="project" value="UniProtKB-KW"/>
</dbReference>
<proteinExistence type="inferred from homology"/>
<dbReference type="GO" id="GO:0004520">
    <property type="term" value="F:DNA endonuclease activity"/>
    <property type="evidence" value="ECO:0007669"/>
    <property type="project" value="InterPro"/>
</dbReference>
<evidence type="ECO:0000256" key="1">
    <source>
        <dbReference type="ARBA" id="ARBA00022722"/>
    </source>
</evidence>
<dbReference type="GO" id="GO:0043571">
    <property type="term" value="P:maintenance of CRISPR repeat elements"/>
    <property type="evidence" value="ECO:0007669"/>
    <property type="project" value="UniProtKB-UniRule"/>
</dbReference>
<protein>
    <recommendedName>
        <fullName evidence="9">CRISPR-associated endonuclease Cas1</fullName>
        <ecNumber evidence="9">3.1.-.-</ecNumber>
    </recommendedName>
</protein>
<comment type="subunit">
    <text evidence="9">Homodimer, forms a heterotetramer with a Cas2 homodimer.</text>
</comment>
<reference evidence="10 11" key="1">
    <citation type="submission" date="2016-12" db="EMBL/GenBank/DDBJ databases">
        <title>Candidatus Reconcilibacillus cellulovorans genome.</title>
        <authorList>
            <person name="Kolinko S."/>
            <person name="Wu Y.-W."/>
            <person name="Tachea F."/>
            <person name="Denzel E."/>
            <person name="Hiras J."/>
            <person name="Baecker N."/>
            <person name="Chan L.J."/>
            <person name="Eichorst S.A."/>
            <person name="Frey D."/>
            <person name="Adams P.D."/>
            <person name="Pray T."/>
            <person name="Tanjore D."/>
            <person name="Petzold C.J."/>
            <person name="Gladden J.M."/>
            <person name="Simmons B.A."/>
            <person name="Singer S.W."/>
        </authorList>
    </citation>
    <scope>NUCLEOTIDE SEQUENCE [LARGE SCALE GENOMIC DNA]</scope>
    <source>
        <strain evidence="10">JTherm</strain>
    </source>
</reference>
<evidence type="ECO:0000256" key="6">
    <source>
        <dbReference type="ARBA" id="ARBA00023118"/>
    </source>
</evidence>
<evidence type="ECO:0000256" key="9">
    <source>
        <dbReference type="HAMAP-Rule" id="MF_01470"/>
    </source>
</evidence>
<keyword evidence="4 9" id="KW-0378">Hydrolase</keyword>
<dbReference type="Gene3D" id="1.20.120.920">
    <property type="entry name" value="CRISPR-associated endonuclease Cas1, C-terminal domain"/>
    <property type="match status" value="1"/>
</dbReference>
<name>A0A2A6DYV5_9BACL</name>
<dbReference type="PANTHER" id="PTHR43219">
    <property type="entry name" value="CRISPR-ASSOCIATED ENDONUCLEASE CAS1"/>
    <property type="match status" value="1"/>
</dbReference>
<dbReference type="InterPro" id="IPR019858">
    <property type="entry name" value="CRISPR-assoc_Cas1_HMARI/TNEAP"/>
</dbReference>
<dbReference type="CDD" id="cd09722">
    <property type="entry name" value="Cas1_I-B"/>
    <property type="match status" value="1"/>
</dbReference>
<evidence type="ECO:0000256" key="5">
    <source>
        <dbReference type="ARBA" id="ARBA00022842"/>
    </source>
</evidence>
<keyword evidence="5 9" id="KW-0460">Magnesium</keyword>
<comment type="caution">
    <text evidence="10">The sequence shown here is derived from an EMBL/GenBank/DDBJ whole genome shotgun (WGS) entry which is preliminary data.</text>
</comment>
<evidence type="ECO:0000313" key="11">
    <source>
        <dbReference type="Proteomes" id="UP000243688"/>
    </source>
</evidence>
<keyword evidence="2 9" id="KW-0479">Metal-binding</keyword>
<comment type="cofactor">
    <cofactor evidence="9">
        <name>Mg(2+)</name>
        <dbReference type="ChEBI" id="CHEBI:18420"/>
    </cofactor>
    <cofactor evidence="9">
        <name>Mn(2+)</name>
        <dbReference type="ChEBI" id="CHEBI:29035"/>
    </cofactor>
</comment>
<accession>A0A2A6DYV5</accession>
<dbReference type="InterPro" id="IPR042206">
    <property type="entry name" value="CRISPR-assoc_Cas1_C"/>
</dbReference>
<evidence type="ECO:0000256" key="4">
    <source>
        <dbReference type="ARBA" id="ARBA00022801"/>
    </source>
</evidence>
<dbReference type="Gene3D" id="3.100.10.20">
    <property type="entry name" value="CRISPR-associated endonuclease Cas1, N-terminal domain"/>
    <property type="match status" value="1"/>
</dbReference>
<dbReference type="GO" id="GO:0046872">
    <property type="term" value="F:metal ion binding"/>
    <property type="evidence" value="ECO:0007669"/>
    <property type="project" value="UniProtKB-UniRule"/>
</dbReference>
<dbReference type="GO" id="GO:0003677">
    <property type="term" value="F:DNA binding"/>
    <property type="evidence" value="ECO:0007669"/>
    <property type="project" value="UniProtKB-KW"/>
</dbReference>
<dbReference type="NCBIfam" id="TIGR00287">
    <property type="entry name" value="cas1"/>
    <property type="match status" value="2"/>
</dbReference>
<keyword evidence="6 9" id="KW-0051">Antiviral defense</keyword>
<keyword evidence="3 9" id="KW-0255">Endonuclease</keyword>
<evidence type="ECO:0000313" key="10">
    <source>
        <dbReference type="EMBL" id="PDO09915.1"/>
    </source>
</evidence>
<dbReference type="InterPro" id="IPR042211">
    <property type="entry name" value="CRISPR-assoc_Cas1_N"/>
</dbReference>
<comment type="function">
    <text evidence="9">CRISPR (clustered regularly interspaced short palindromic repeat), is an adaptive immune system that provides protection against mobile genetic elements (viruses, transposable elements and conjugative plasmids). CRISPR clusters contain spacers, sequences complementary to antecedent mobile elements, and target invading nucleic acids. CRISPR clusters are transcribed and processed into CRISPR RNA (crRNA). Acts as a dsDNA endonuclease. Involved in the integration of spacer DNA into the CRISPR cassette.</text>
</comment>
<dbReference type="GO" id="GO:0051607">
    <property type="term" value="P:defense response to virus"/>
    <property type="evidence" value="ECO:0007669"/>
    <property type="project" value="UniProtKB-UniRule"/>
</dbReference>
<keyword evidence="7 9" id="KW-0238">DNA-binding</keyword>
<keyword evidence="1 9" id="KW-0540">Nuclease</keyword>
<organism evidence="10 11">
    <name type="scientific">Candidatus Reconcilbacillus cellulovorans</name>
    <dbReference type="NCBI Taxonomy" id="1906605"/>
    <lineage>
        <taxon>Bacteria</taxon>
        <taxon>Bacillati</taxon>
        <taxon>Bacillota</taxon>
        <taxon>Bacilli</taxon>
        <taxon>Bacillales</taxon>
        <taxon>Paenibacillaceae</taxon>
        <taxon>Candidatus Reconcilbacillus</taxon>
    </lineage>
</organism>
<dbReference type="Pfam" id="PF01867">
    <property type="entry name" value="Cas_Cas1"/>
    <property type="match status" value="2"/>
</dbReference>
<dbReference type="PANTHER" id="PTHR43219:SF1">
    <property type="entry name" value="CRISPR-ASSOCIATED ENDONUCLEASE CAS1"/>
    <property type="match status" value="1"/>
</dbReference>
<feature type="binding site" evidence="9">
    <location>
        <position position="192"/>
    </location>
    <ligand>
        <name>Mn(2+)</name>
        <dbReference type="ChEBI" id="CHEBI:29035"/>
    </ligand>
</feature>
<comment type="similarity">
    <text evidence="9">Belongs to the CRISPR-associated endonuclease Cas1 family.</text>
</comment>
<dbReference type="HAMAP" id="MF_01470">
    <property type="entry name" value="Cas1"/>
    <property type="match status" value="1"/>
</dbReference>
<evidence type="ECO:0000256" key="8">
    <source>
        <dbReference type="ARBA" id="ARBA00023211"/>
    </source>
</evidence>
<evidence type="ECO:0000256" key="7">
    <source>
        <dbReference type="ARBA" id="ARBA00023125"/>
    </source>
</evidence>
<feature type="binding site" evidence="9">
    <location>
        <position position="258"/>
    </location>
    <ligand>
        <name>Mn(2+)</name>
        <dbReference type="ChEBI" id="CHEBI:29035"/>
    </ligand>
</feature>
<dbReference type="EC" id="3.1.-.-" evidence="9"/>
<sequence>MKRSLYLFRSGELRRKDNSLCFVSEERTKHFPVENIEDIYVFGEVEVSKKLLEFLSEKHICLHFFNYYGYYVGTFYPREHLNAGCVLVRQAEHYLDPAKRMRLASAFVRGAIGQMAQVLRYYYNRAGHKDTGDETAADGDTDVNRDKDIGGDKDMGVRKAGKALLGATLAQLEQDAAAIDECAGIAELMAVEGHARERYYAAFDVILGNPDFLFEKRTKNPPLNRLNALISFGNSLCYTIVLSEIYKTYLDPRIGFLHTSNFRRFSLNLDVAEIFKPIMVDRLIFTLINKNMIKKDDIDRRVGGVMLTEAGRRTFVEELDKRMQTTVRHRHLGKSVSYRRLIRLELYKLQKHLLGEKQYEPYRSLW</sequence>
<dbReference type="AlphaFoldDB" id="A0A2A6DYV5"/>
<gene>
    <name evidence="9" type="primary">cas1</name>
    <name evidence="10" type="ORF">BLM47_10135</name>
</gene>
<evidence type="ECO:0000256" key="2">
    <source>
        <dbReference type="ARBA" id="ARBA00022723"/>
    </source>
</evidence>
<dbReference type="InterPro" id="IPR002729">
    <property type="entry name" value="CRISPR-assoc_Cas1"/>
</dbReference>
<keyword evidence="8 9" id="KW-0464">Manganese</keyword>
<dbReference type="EMBL" id="MOXJ01000024">
    <property type="protein sequence ID" value="PDO09915.1"/>
    <property type="molecule type" value="Genomic_DNA"/>
</dbReference>
<feature type="binding site" evidence="9">
    <location>
        <position position="273"/>
    </location>
    <ligand>
        <name>Mn(2+)</name>
        <dbReference type="ChEBI" id="CHEBI:29035"/>
    </ligand>
</feature>
<dbReference type="Proteomes" id="UP000243688">
    <property type="component" value="Unassembled WGS sequence"/>
</dbReference>
<evidence type="ECO:0000256" key="3">
    <source>
        <dbReference type="ARBA" id="ARBA00022759"/>
    </source>
</evidence>